<dbReference type="EMBL" id="JBHTGL010000008">
    <property type="protein sequence ID" value="MFD0629158.1"/>
    <property type="molecule type" value="Genomic_DNA"/>
</dbReference>
<feature type="DNA-binding region" description="H-T-H motif" evidence="2">
    <location>
        <begin position="45"/>
        <end position="64"/>
    </location>
</feature>
<name>A0ABW2X843_9ACTN</name>
<evidence type="ECO:0000256" key="2">
    <source>
        <dbReference type="PROSITE-ProRule" id="PRU00335"/>
    </source>
</evidence>
<gene>
    <name evidence="4" type="ORF">ACFQ2K_47645</name>
</gene>
<dbReference type="Proteomes" id="UP001596915">
    <property type="component" value="Unassembled WGS sequence"/>
</dbReference>
<dbReference type="InterPro" id="IPR001647">
    <property type="entry name" value="HTH_TetR"/>
</dbReference>
<protein>
    <submittedName>
        <fullName evidence="4">TetR/AcrR family transcriptional regulator</fullName>
    </submittedName>
</protein>
<dbReference type="Pfam" id="PF17754">
    <property type="entry name" value="TetR_C_14"/>
    <property type="match status" value="1"/>
</dbReference>
<dbReference type="InterPro" id="IPR041347">
    <property type="entry name" value="MftR_C"/>
</dbReference>
<dbReference type="InterPro" id="IPR009057">
    <property type="entry name" value="Homeodomain-like_sf"/>
</dbReference>
<keyword evidence="5" id="KW-1185">Reference proteome</keyword>
<reference evidence="5" key="1">
    <citation type="journal article" date="2019" name="Int. J. Syst. Evol. Microbiol.">
        <title>The Global Catalogue of Microorganisms (GCM) 10K type strain sequencing project: providing services to taxonomists for standard genome sequencing and annotation.</title>
        <authorList>
            <consortium name="The Broad Institute Genomics Platform"/>
            <consortium name="The Broad Institute Genome Sequencing Center for Infectious Disease"/>
            <person name="Wu L."/>
            <person name="Ma J."/>
        </authorList>
    </citation>
    <scope>NUCLEOTIDE SEQUENCE [LARGE SCALE GENOMIC DNA]</scope>
    <source>
        <strain evidence="5">JCM 12607</strain>
    </source>
</reference>
<organism evidence="4 5">
    <name type="scientific">Streptomyces sanglieri</name>
    <dbReference type="NCBI Taxonomy" id="193460"/>
    <lineage>
        <taxon>Bacteria</taxon>
        <taxon>Bacillati</taxon>
        <taxon>Actinomycetota</taxon>
        <taxon>Actinomycetes</taxon>
        <taxon>Kitasatosporales</taxon>
        <taxon>Streptomycetaceae</taxon>
        <taxon>Streptomyces</taxon>
    </lineage>
</organism>
<proteinExistence type="predicted"/>
<sequence length="207" mass="22573">MSADNTASVDDTALGLRERKKRATRNALADAALRMAADRGIENVTVEAVTDAVDVSMRTFFNYFACLEDAITRPAQDNAERTRRAVLDAPDELTALNALREAIGQELAHIEEDHERWELQMAVLRTSPSLLPSFLAARGADERALIAAVAERLGQDPESDLHPRLLAHVALAAVRAAVELWVASGRTRTFQSIYHEAFAALAAGLND</sequence>
<comment type="caution">
    <text evidence="4">The sequence shown here is derived from an EMBL/GenBank/DDBJ whole genome shotgun (WGS) entry which is preliminary data.</text>
</comment>
<dbReference type="Pfam" id="PF00440">
    <property type="entry name" value="TetR_N"/>
    <property type="match status" value="1"/>
</dbReference>
<dbReference type="SUPFAM" id="SSF46689">
    <property type="entry name" value="Homeodomain-like"/>
    <property type="match status" value="1"/>
</dbReference>
<evidence type="ECO:0000259" key="3">
    <source>
        <dbReference type="PROSITE" id="PS50977"/>
    </source>
</evidence>
<evidence type="ECO:0000313" key="4">
    <source>
        <dbReference type="EMBL" id="MFD0629158.1"/>
    </source>
</evidence>
<keyword evidence="1 2" id="KW-0238">DNA-binding</keyword>
<dbReference type="Gene3D" id="1.10.357.10">
    <property type="entry name" value="Tetracycline Repressor, domain 2"/>
    <property type="match status" value="1"/>
</dbReference>
<evidence type="ECO:0000313" key="5">
    <source>
        <dbReference type="Proteomes" id="UP001596915"/>
    </source>
</evidence>
<dbReference type="PROSITE" id="PS50977">
    <property type="entry name" value="HTH_TETR_2"/>
    <property type="match status" value="1"/>
</dbReference>
<dbReference type="Gene3D" id="1.10.10.60">
    <property type="entry name" value="Homeodomain-like"/>
    <property type="match status" value="1"/>
</dbReference>
<accession>A0ABW2X843</accession>
<evidence type="ECO:0000256" key="1">
    <source>
        <dbReference type="ARBA" id="ARBA00023125"/>
    </source>
</evidence>
<feature type="domain" description="HTH tetR-type" evidence="3">
    <location>
        <begin position="22"/>
        <end position="82"/>
    </location>
</feature>